<evidence type="ECO:0000313" key="2">
    <source>
        <dbReference type="Proteomes" id="UP001153709"/>
    </source>
</evidence>
<gene>
    <name evidence="1" type="ORF">DIABBA_LOCUS6574</name>
</gene>
<dbReference type="OrthoDB" id="6775882at2759"/>
<accession>A0A9P0DXG8</accession>
<reference evidence="1" key="1">
    <citation type="submission" date="2022-01" db="EMBL/GenBank/DDBJ databases">
        <authorList>
            <person name="King R."/>
        </authorList>
    </citation>
    <scope>NUCLEOTIDE SEQUENCE</scope>
</reference>
<dbReference type="Proteomes" id="UP001153709">
    <property type="component" value="Chromosome 4"/>
</dbReference>
<dbReference type="Gene3D" id="1.25.40.480">
    <property type="match status" value="1"/>
</dbReference>
<dbReference type="AlphaFoldDB" id="A0A9P0DXG8"/>
<evidence type="ECO:0000313" key="1">
    <source>
        <dbReference type="EMBL" id="CAH1278439.1"/>
    </source>
</evidence>
<sequence length="338" mass="39347">MNLPRYEFCEENKSLLQAFIEKAHQCKFNMHCDHKEYNRLSKILPLNSILEKYGEAKEVITISDSDEDCINDNEITSLHKTINEILRPLNETVADDITYAIKEILETEKRLNTSVISDLHSSKLNLDNIFQQLFKELSYESIIDFGESLRSNVITNHNIIVVYVKYLLLPQLELEYSDSSQDNLNEFCNKYPDIVSERLSDHLLICDDKYSRVILQFVDGLSEQFKVKLFKNLVINCKHLEDNHITLFDTLQGEQVDNDTLNKLVEIMSKSADKHSTNKTFGKFLLKIIQLVGKNISTFEKPLNHIIGTHRSIWKGKIQKTYDELLQDSFLMSQSLRY</sequence>
<name>A0A9P0DXG8_DIABA</name>
<dbReference type="EMBL" id="OU898279">
    <property type="protein sequence ID" value="CAH1278439.1"/>
    <property type="molecule type" value="Genomic_DNA"/>
</dbReference>
<protein>
    <submittedName>
        <fullName evidence="1">Uncharacterized protein</fullName>
    </submittedName>
</protein>
<proteinExistence type="predicted"/>
<organism evidence="1 2">
    <name type="scientific">Diabrotica balteata</name>
    <name type="common">Banded cucumber beetle</name>
    <dbReference type="NCBI Taxonomy" id="107213"/>
    <lineage>
        <taxon>Eukaryota</taxon>
        <taxon>Metazoa</taxon>
        <taxon>Ecdysozoa</taxon>
        <taxon>Arthropoda</taxon>
        <taxon>Hexapoda</taxon>
        <taxon>Insecta</taxon>
        <taxon>Pterygota</taxon>
        <taxon>Neoptera</taxon>
        <taxon>Endopterygota</taxon>
        <taxon>Coleoptera</taxon>
        <taxon>Polyphaga</taxon>
        <taxon>Cucujiformia</taxon>
        <taxon>Chrysomeloidea</taxon>
        <taxon>Chrysomelidae</taxon>
        <taxon>Galerucinae</taxon>
        <taxon>Diabroticina</taxon>
        <taxon>Diabroticites</taxon>
        <taxon>Diabrotica</taxon>
    </lineage>
</organism>
<keyword evidence="2" id="KW-1185">Reference proteome</keyword>